<dbReference type="EMBL" id="VJVW01000002">
    <property type="protein sequence ID" value="MUP41968.1"/>
    <property type="molecule type" value="Genomic_DNA"/>
</dbReference>
<organism evidence="7 8">
    <name type="scientific">Christiangramia aestuarii</name>
    <dbReference type="NCBI Taxonomy" id="1028746"/>
    <lineage>
        <taxon>Bacteria</taxon>
        <taxon>Pseudomonadati</taxon>
        <taxon>Bacteroidota</taxon>
        <taxon>Flavobacteriia</taxon>
        <taxon>Flavobacteriales</taxon>
        <taxon>Flavobacteriaceae</taxon>
        <taxon>Christiangramia</taxon>
    </lineage>
</organism>
<evidence type="ECO:0000313" key="8">
    <source>
        <dbReference type="Proteomes" id="UP000460416"/>
    </source>
</evidence>
<dbReference type="GO" id="GO:0005524">
    <property type="term" value="F:ATP binding"/>
    <property type="evidence" value="ECO:0007669"/>
    <property type="project" value="UniProtKB-KW"/>
</dbReference>
<reference evidence="7 8" key="1">
    <citation type="submission" date="2019-07" db="EMBL/GenBank/DDBJ databases">
        <title>Gramella aestuarii sp. nov., isolated from a tidal flat, and emended description of Gramella echinicola.</title>
        <authorList>
            <person name="Liu L."/>
        </authorList>
    </citation>
    <scope>NUCLEOTIDE SEQUENCE [LARGE SCALE GENOMIC DNA]</scope>
    <source>
        <strain evidence="7 8">BS12</strain>
    </source>
</reference>
<accession>A0A7K1LMK2</accession>
<evidence type="ECO:0000313" key="7">
    <source>
        <dbReference type="EMBL" id="MUP41968.1"/>
    </source>
</evidence>
<comment type="similarity">
    <text evidence="1">Belongs to the ABC transporter superfamily.</text>
</comment>
<dbReference type="AlphaFoldDB" id="A0A7K1LMK2"/>
<keyword evidence="4" id="KW-0547">Nucleotide-binding</keyword>
<name>A0A7K1LMK2_9FLAO</name>
<feature type="domain" description="ABC transporter" evidence="6">
    <location>
        <begin position="3"/>
        <end position="235"/>
    </location>
</feature>
<comment type="caution">
    <text evidence="7">The sequence shown here is derived from an EMBL/GenBank/DDBJ whole genome shotgun (WGS) entry which is preliminary data.</text>
</comment>
<dbReference type="GO" id="GO:0016887">
    <property type="term" value="F:ATP hydrolysis activity"/>
    <property type="evidence" value="ECO:0007669"/>
    <property type="project" value="InterPro"/>
</dbReference>
<dbReference type="OrthoDB" id="9801987at2"/>
<dbReference type="Gene3D" id="3.40.50.300">
    <property type="entry name" value="P-loop containing nucleotide triphosphate hydrolases"/>
    <property type="match status" value="1"/>
</dbReference>
<dbReference type="SMART" id="SM00382">
    <property type="entry name" value="AAA"/>
    <property type="match status" value="1"/>
</dbReference>
<proteinExistence type="inferred from homology"/>
<dbReference type="PANTHER" id="PTHR42711:SF5">
    <property type="entry name" value="ABC TRANSPORTER ATP-BINDING PROTEIN NATA"/>
    <property type="match status" value="1"/>
</dbReference>
<dbReference type="PROSITE" id="PS50893">
    <property type="entry name" value="ABC_TRANSPORTER_2"/>
    <property type="match status" value="1"/>
</dbReference>
<dbReference type="NCBIfam" id="TIGR03522">
    <property type="entry name" value="GldA_ABC_ATP"/>
    <property type="match status" value="1"/>
</dbReference>
<keyword evidence="2" id="KW-0813">Transport</keyword>
<dbReference type="InterPro" id="IPR050763">
    <property type="entry name" value="ABC_transporter_ATP-binding"/>
</dbReference>
<evidence type="ECO:0000256" key="2">
    <source>
        <dbReference type="ARBA" id="ARBA00022448"/>
    </source>
</evidence>
<evidence type="ECO:0000256" key="3">
    <source>
        <dbReference type="ARBA" id="ARBA00022458"/>
    </source>
</evidence>
<gene>
    <name evidence="7" type="primary">gldA</name>
    <name evidence="7" type="ORF">FLP08_05245</name>
</gene>
<protein>
    <submittedName>
        <fullName evidence="7">Gliding motility-associated ABC transporter ATP-binding subunit GldA</fullName>
    </submittedName>
</protein>
<dbReference type="InterPro" id="IPR003439">
    <property type="entry name" value="ABC_transporter-like_ATP-bd"/>
</dbReference>
<evidence type="ECO:0000256" key="1">
    <source>
        <dbReference type="ARBA" id="ARBA00005417"/>
    </source>
</evidence>
<dbReference type="InterPro" id="IPR019864">
    <property type="entry name" value="Motility-assoc_ABC_GldA"/>
</dbReference>
<evidence type="ECO:0000256" key="4">
    <source>
        <dbReference type="ARBA" id="ARBA00022741"/>
    </source>
</evidence>
<dbReference type="PANTHER" id="PTHR42711">
    <property type="entry name" value="ABC TRANSPORTER ATP-BINDING PROTEIN"/>
    <property type="match status" value="1"/>
</dbReference>
<evidence type="ECO:0000259" key="6">
    <source>
        <dbReference type="PROSITE" id="PS50893"/>
    </source>
</evidence>
<dbReference type="InterPro" id="IPR027417">
    <property type="entry name" value="P-loop_NTPase"/>
</dbReference>
<dbReference type="SUPFAM" id="SSF52540">
    <property type="entry name" value="P-loop containing nucleoside triphosphate hydrolases"/>
    <property type="match status" value="1"/>
</dbReference>
<sequence length="308" mass="34339">MSIKVTNITKHYGAQKALDDINFEIEKGEIVGFLGPNGAGKSTLMKILTGYLDADSGSAEISGHSLDSEIALVQKSIGYLPEHNPLYTEMYVREYLRFNASVYKTDKNRVEDVIELTGLKPEANKKIEQLSKGYRQRVGLAAALLHDPEVLILDEPTTGLDPNQLVEIRSLIKNIGKEQSGSGKGKTVFLSTHIMQEVEAICDRVIIINKGKVVADKNLKEMRSEGEQVIFVEFDYRIEEIALNDLPHLASAKNTGGFTYELMFDTKKDMRPAVFDFAHDNGLKTLQLNQKTKNLESLFAELTSSQNK</sequence>
<dbReference type="RefSeq" id="WP_156274762.1">
    <property type="nucleotide sequence ID" value="NZ_BAABGI010000001.1"/>
</dbReference>
<dbReference type="CDD" id="cd03230">
    <property type="entry name" value="ABC_DR_subfamily_A"/>
    <property type="match status" value="1"/>
</dbReference>
<dbReference type="Proteomes" id="UP000460416">
    <property type="component" value="Unassembled WGS sequence"/>
</dbReference>
<keyword evidence="5 7" id="KW-0067">ATP-binding</keyword>
<dbReference type="InterPro" id="IPR003593">
    <property type="entry name" value="AAA+_ATPase"/>
</dbReference>
<dbReference type="Pfam" id="PF00005">
    <property type="entry name" value="ABC_tran"/>
    <property type="match status" value="1"/>
</dbReference>
<keyword evidence="8" id="KW-1185">Reference proteome</keyword>
<evidence type="ECO:0000256" key="5">
    <source>
        <dbReference type="ARBA" id="ARBA00022840"/>
    </source>
</evidence>
<keyword evidence="3" id="KW-0536">Nodulation</keyword>